<protein>
    <submittedName>
        <fullName evidence="1">Uncharacterized protein</fullName>
    </submittedName>
</protein>
<keyword evidence="2" id="KW-1185">Reference proteome</keyword>
<dbReference type="Proteomes" id="UP001165186">
    <property type="component" value="Unassembled WGS sequence"/>
</dbReference>
<name>A0ACB5SQ15_9PEZI</name>
<organism evidence="1 2">
    <name type="scientific">Neofusicoccum parvum</name>
    <dbReference type="NCBI Taxonomy" id="310453"/>
    <lineage>
        <taxon>Eukaryota</taxon>
        <taxon>Fungi</taxon>
        <taxon>Dikarya</taxon>
        <taxon>Ascomycota</taxon>
        <taxon>Pezizomycotina</taxon>
        <taxon>Dothideomycetes</taxon>
        <taxon>Dothideomycetes incertae sedis</taxon>
        <taxon>Botryosphaeriales</taxon>
        <taxon>Botryosphaeriaceae</taxon>
        <taxon>Neofusicoccum</taxon>
    </lineage>
</organism>
<comment type="caution">
    <text evidence="1">The sequence shown here is derived from an EMBL/GenBank/DDBJ whole genome shotgun (WGS) entry which is preliminary data.</text>
</comment>
<accession>A0ACB5SQ15</accession>
<evidence type="ECO:0000313" key="2">
    <source>
        <dbReference type="Proteomes" id="UP001165186"/>
    </source>
</evidence>
<reference evidence="1" key="1">
    <citation type="submission" date="2024-09" db="EMBL/GenBank/DDBJ databases">
        <title>Draft Genome Sequences of Neofusicoccum parvum.</title>
        <authorList>
            <person name="Ashida A."/>
            <person name="Camagna M."/>
            <person name="Tanaka A."/>
            <person name="Takemoto D."/>
        </authorList>
    </citation>
    <scope>NUCLEOTIDE SEQUENCE</scope>
    <source>
        <strain evidence="1">PPO83</strain>
    </source>
</reference>
<gene>
    <name evidence="1" type="primary">g7211</name>
    <name evidence="1" type="ORF">NpPPO83_00007211</name>
</gene>
<evidence type="ECO:0000313" key="1">
    <source>
        <dbReference type="EMBL" id="GME52402.1"/>
    </source>
</evidence>
<proteinExistence type="predicted"/>
<sequence length="132" mass="14717">MAATARSSPSIYYCSYLFSPSPPPSSSTLNALEPRMNRLLMPMATSLYALTVSSWSKPILLSFFIASLMRSVVHLFSPASAGHIWAEICSLPRTTASMRWWNGKTSYRYYTTSSPTSLGRYLWITLTSPDMA</sequence>
<dbReference type="EMBL" id="BSXG01000186">
    <property type="protein sequence ID" value="GME52402.1"/>
    <property type="molecule type" value="Genomic_DNA"/>
</dbReference>